<name>A0A6C0CPF4_9ZZZZ</name>
<protein>
    <submittedName>
        <fullName evidence="1">Uncharacterized protein</fullName>
    </submittedName>
</protein>
<organism evidence="1">
    <name type="scientific">viral metagenome</name>
    <dbReference type="NCBI Taxonomy" id="1070528"/>
    <lineage>
        <taxon>unclassified sequences</taxon>
        <taxon>metagenomes</taxon>
        <taxon>organismal metagenomes</taxon>
    </lineage>
</organism>
<evidence type="ECO:0000313" key="1">
    <source>
        <dbReference type="EMBL" id="QHT05315.1"/>
    </source>
</evidence>
<sequence length="309" mass="34691">MKSSREGTLGLKSRVNFQWKGRTFSQITSILQKNDRNNHTVKSKKTFFKALPNTGYRREIITNINNTKNIHSSISLLMDTPGSTIVNGNCSECIGNPNTLEIQQDNNDGARPCSACDVSLTEGNPEYKNSKYLHSLSQQDNARRRVRSSGMAKPRYDINKNGRLESFMSSKQYMHSRNKTFSQNQFNNIRIGDSSVTAGHSNTLDNKYASNTIQHCDGNSDSMTKYVPIYYKPSNSKFAHQGSVDSSARLLRLKYDTITKTGNRMREAYGTHTANALAYGVPENGYTIKDKIGYPNICSPKFPKGYSCK</sequence>
<dbReference type="AlphaFoldDB" id="A0A6C0CPF4"/>
<dbReference type="EMBL" id="MN739452">
    <property type="protein sequence ID" value="QHT05315.1"/>
    <property type="molecule type" value="Genomic_DNA"/>
</dbReference>
<reference evidence="1" key="1">
    <citation type="journal article" date="2020" name="Nature">
        <title>Giant virus diversity and host interactions through global metagenomics.</title>
        <authorList>
            <person name="Schulz F."/>
            <person name="Roux S."/>
            <person name="Paez-Espino D."/>
            <person name="Jungbluth S."/>
            <person name="Walsh D.A."/>
            <person name="Denef V.J."/>
            <person name="McMahon K.D."/>
            <person name="Konstantinidis K.T."/>
            <person name="Eloe-Fadrosh E.A."/>
            <person name="Kyrpides N.C."/>
            <person name="Woyke T."/>
        </authorList>
    </citation>
    <scope>NUCLEOTIDE SEQUENCE</scope>
    <source>
        <strain evidence="1">GVMAG-M-3300021375-17</strain>
    </source>
</reference>
<accession>A0A6C0CPF4</accession>
<proteinExistence type="predicted"/>